<keyword evidence="3" id="KW-0862">Zinc</keyword>
<protein>
    <recommendedName>
        <fullName evidence="5">CENP-V/GFA domain-containing protein</fullName>
    </recommendedName>
</protein>
<proteinExistence type="inferred from homology"/>
<reference evidence="6 7" key="1">
    <citation type="submission" date="2024-02" db="EMBL/GenBank/DDBJ databases">
        <title>Haloferula sargassicola NBRC 104335.</title>
        <authorList>
            <person name="Ichikawa N."/>
            <person name="Katano-Makiyama Y."/>
            <person name="Hidaka K."/>
        </authorList>
    </citation>
    <scope>NUCLEOTIDE SEQUENCE [LARGE SCALE GENOMIC DNA]</scope>
    <source>
        <strain evidence="6 7">NBRC 104335</strain>
    </source>
</reference>
<evidence type="ECO:0000256" key="3">
    <source>
        <dbReference type="ARBA" id="ARBA00022833"/>
    </source>
</evidence>
<comment type="caution">
    <text evidence="6">The sequence shown here is derived from an EMBL/GenBank/DDBJ whole genome shotgun (WGS) entry which is preliminary data.</text>
</comment>
<evidence type="ECO:0000259" key="5">
    <source>
        <dbReference type="PROSITE" id="PS51891"/>
    </source>
</evidence>
<evidence type="ECO:0000313" key="6">
    <source>
        <dbReference type="EMBL" id="GAA5482676.1"/>
    </source>
</evidence>
<evidence type="ECO:0000313" key="7">
    <source>
        <dbReference type="Proteomes" id="UP001476282"/>
    </source>
</evidence>
<gene>
    <name evidence="6" type="ORF">Hsar01_01899</name>
</gene>
<dbReference type="EMBL" id="BAABRI010000009">
    <property type="protein sequence ID" value="GAA5482676.1"/>
    <property type="molecule type" value="Genomic_DNA"/>
</dbReference>
<evidence type="ECO:0000256" key="1">
    <source>
        <dbReference type="ARBA" id="ARBA00005495"/>
    </source>
</evidence>
<dbReference type="Pfam" id="PF04828">
    <property type="entry name" value="GFA"/>
    <property type="match status" value="1"/>
</dbReference>
<feature type="domain" description="CENP-V/GFA" evidence="5">
    <location>
        <begin position="6"/>
        <end position="112"/>
    </location>
</feature>
<keyword evidence="2" id="KW-0479">Metal-binding</keyword>
<dbReference type="Proteomes" id="UP001476282">
    <property type="component" value="Unassembled WGS sequence"/>
</dbReference>
<evidence type="ECO:0000256" key="2">
    <source>
        <dbReference type="ARBA" id="ARBA00022723"/>
    </source>
</evidence>
<name>A0ABP9UPR2_9BACT</name>
<dbReference type="InterPro" id="IPR011057">
    <property type="entry name" value="Mss4-like_sf"/>
</dbReference>
<dbReference type="PROSITE" id="PS51891">
    <property type="entry name" value="CENP_V_GFA"/>
    <property type="match status" value="1"/>
</dbReference>
<accession>A0ABP9UPR2</accession>
<dbReference type="PANTHER" id="PTHR33337:SF40">
    <property type="entry name" value="CENP-V_GFA DOMAIN-CONTAINING PROTEIN-RELATED"/>
    <property type="match status" value="1"/>
</dbReference>
<dbReference type="Gene3D" id="3.90.1590.10">
    <property type="entry name" value="glutathione-dependent formaldehyde- activating enzyme (gfa)"/>
    <property type="match status" value="1"/>
</dbReference>
<keyword evidence="7" id="KW-1185">Reference proteome</keyword>
<evidence type="ECO:0000256" key="4">
    <source>
        <dbReference type="ARBA" id="ARBA00023239"/>
    </source>
</evidence>
<dbReference type="SUPFAM" id="SSF51316">
    <property type="entry name" value="Mss4-like"/>
    <property type="match status" value="1"/>
</dbReference>
<dbReference type="RefSeq" id="WP_353566811.1">
    <property type="nucleotide sequence ID" value="NZ_BAABRI010000009.1"/>
</dbReference>
<organism evidence="6 7">
    <name type="scientific">Haloferula sargassicola</name>
    <dbReference type="NCBI Taxonomy" id="490096"/>
    <lineage>
        <taxon>Bacteria</taxon>
        <taxon>Pseudomonadati</taxon>
        <taxon>Verrucomicrobiota</taxon>
        <taxon>Verrucomicrobiia</taxon>
        <taxon>Verrucomicrobiales</taxon>
        <taxon>Verrucomicrobiaceae</taxon>
        <taxon>Haloferula</taxon>
    </lineage>
</organism>
<dbReference type="PANTHER" id="PTHR33337">
    <property type="entry name" value="GFA DOMAIN-CONTAINING PROTEIN"/>
    <property type="match status" value="1"/>
</dbReference>
<comment type="similarity">
    <text evidence="1">Belongs to the Gfa family.</text>
</comment>
<keyword evidence="4" id="KW-0456">Lyase</keyword>
<dbReference type="InterPro" id="IPR006913">
    <property type="entry name" value="CENP-V/GFA"/>
</dbReference>
<sequence length="138" mass="15170">MTEALHTGGCLCGRVRYQVRGSALQTSLCHCEDCRRASGAPFVAWTFFPPGALAWTTGEPRKVEFAGRERWFCGDCGSPLLFVDPAGPDFTEVNTCTLDRADAFPPGDQCWVHDELRWTSEIATLPRFDETSPLPGDG</sequence>